<dbReference type="InterPro" id="IPR036179">
    <property type="entry name" value="Ig-like_dom_sf"/>
</dbReference>
<dbReference type="PANTHER" id="PTHR11890:SF26">
    <property type="entry name" value="INTERLEUKIN-1 RECEPTOR TYPE 1"/>
    <property type="match status" value="1"/>
</dbReference>
<evidence type="ECO:0000259" key="6">
    <source>
        <dbReference type="PROSITE" id="PS50104"/>
    </source>
</evidence>
<keyword evidence="8" id="KW-1185">Reference proteome</keyword>
<dbReference type="InterPro" id="IPR003599">
    <property type="entry name" value="Ig_sub"/>
</dbReference>
<dbReference type="Proteomes" id="UP001187415">
    <property type="component" value="Unassembled WGS sequence"/>
</dbReference>
<keyword evidence="4" id="KW-1133">Transmembrane helix</keyword>
<evidence type="ECO:0000256" key="1">
    <source>
        <dbReference type="ARBA" id="ARBA00023157"/>
    </source>
</evidence>
<feature type="transmembrane region" description="Helical" evidence="4">
    <location>
        <begin position="333"/>
        <end position="361"/>
    </location>
</feature>
<keyword evidence="4" id="KW-0812">Transmembrane</keyword>
<dbReference type="InterPro" id="IPR000157">
    <property type="entry name" value="TIR_dom"/>
</dbReference>
<dbReference type="Gene3D" id="2.60.40.10">
    <property type="entry name" value="Immunoglobulins"/>
    <property type="match status" value="3"/>
</dbReference>
<evidence type="ECO:0000313" key="7">
    <source>
        <dbReference type="EMBL" id="KAK2840133.1"/>
    </source>
</evidence>
<protein>
    <recommendedName>
        <fullName evidence="6">TIR domain-containing protein</fullName>
    </recommendedName>
</protein>
<dbReference type="Pfam" id="PF01582">
    <property type="entry name" value="TIR"/>
    <property type="match status" value="1"/>
</dbReference>
<organism evidence="7 8">
    <name type="scientific">Channa striata</name>
    <name type="common">Snakehead murrel</name>
    <name type="synonym">Ophicephalus striatus</name>
    <dbReference type="NCBI Taxonomy" id="64152"/>
    <lineage>
        <taxon>Eukaryota</taxon>
        <taxon>Metazoa</taxon>
        <taxon>Chordata</taxon>
        <taxon>Craniata</taxon>
        <taxon>Vertebrata</taxon>
        <taxon>Euteleostomi</taxon>
        <taxon>Actinopterygii</taxon>
        <taxon>Neopterygii</taxon>
        <taxon>Teleostei</taxon>
        <taxon>Neoteleostei</taxon>
        <taxon>Acanthomorphata</taxon>
        <taxon>Anabantaria</taxon>
        <taxon>Anabantiformes</taxon>
        <taxon>Channoidei</taxon>
        <taxon>Channidae</taxon>
        <taxon>Channa</taxon>
    </lineage>
</organism>
<dbReference type="EMBL" id="JAUPFM010000010">
    <property type="protein sequence ID" value="KAK2840133.1"/>
    <property type="molecule type" value="Genomic_DNA"/>
</dbReference>
<evidence type="ECO:0000256" key="4">
    <source>
        <dbReference type="SAM" id="Phobius"/>
    </source>
</evidence>
<evidence type="ECO:0000256" key="2">
    <source>
        <dbReference type="ARBA" id="ARBA00023180"/>
    </source>
</evidence>
<feature type="domain" description="TIR" evidence="6">
    <location>
        <begin position="375"/>
        <end position="544"/>
    </location>
</feature>
<keyword evidence="5" id="KW-0732">Signal</keyword>
<reference evidence="7" key="1">
    <citation type="submission" date="2023-07" db="EMBL/GenBank/DDBJ databases">
        <title>Chromosome-level Genome Assembly of Striped Snakehead (Channa striata).</title>
        <authorList>
            <person name="Liu H."/>
        </authorList>
    </citation>
    <scope>NUCLEOTIDE SEQUENCE</scope>
    <source>
        <strain evidence="7">Gz</strain>
        <tissue evidence="7">Muscle</tissue>
    </source>
</reference>
<proteinExistence type="predicted"/>
<keyword evidence="3" id="KW-0393">Immunoglobulin domain</keyword>
<dbReference type="AlphaFoldDB" id="A0AA88SJM1"/>
<keyword evidence="2" id="KW-0325">Glycoprotein</keyword>
<keyword evidence="1" id="KW-1015">Disulfide bond</keyword>
<evidence type="ECO:0000256" key="5">
    <source>
        <dbReference type="SAM" id="SignalP"/>
    </source>
</evidence>
<feature type="signal peptide" evidence="5">
    <location>
        <begin position="1"/>
        <end position="19"/>
    </location>
</feature>
<dbReference type="Gene3D" id="3.40.50.10140">
    <property type="entry name" value="Toll/interleukin-1 receptor homology (TIR) domain"/>
    <property type="match status" value="1"/>
</dbReference>
<accession>A0AA88SJM1</accession>
<gene>
    <name evidence="7" type="ORF">Q5P01_013873</name>
</gene>
<dbReference type="SMART" id="SM00409">
    <property type="entry name" value="IG"/>
    <property type="match status" value="3"/>
</dbReference>
<comment type="caution">
    <text evidence="7">The sequence shown here is derived from an EMBL/GenBank/DDBJ whole genome shotgun (WGS) entry which is preliminary data.</text>
</comment>
<dbReference type="InterPro" id="IPR013783">
    <property type="entry name" value="Ig-like_fold"/>
</dbReference>
<dbReference type="GO" id="GO:0007165">
    <property type="term" value="P:signal transduction"/>
    <property type="evidence" value="ECO:0007669"/>
    <property type="project" value="InterPro"/>
</dbReference>
<dbReference type="PANTHER" id="PTHR11890">
    <property type="entry name" value="INTERLEUKIN-1 RECEPTOR FAMILY MEMBER"/>
    <property type="match status" value="1"/>
</dbReference>
<sequence length="558" mass="63645">MDTWRLLLLSFVVISTSECSVTSKLKCERYDVEEIRLLEGEAFYFRPYLFREGEKLPEGEFTWYRNGSKATIISSNKADRIHHQGEKLFFLNLLTEDSGLYISRHIDQSGECSMHFLAVHVFKPIHKNSQDLLFGEIEVSDDNIKVPCPVPVYNICHDLKGNFSWYRNFTRLHGEHKGHLWVINMRSNKDIYTCICTWTHNNSVYNSSGSRWVKASNKSVSNLQILSPSNHEVPAVEGSSIKLNCSALCGINLPEYMTCHASWNVAHMDGYNQTTTLINEETSLKTYSTAILTIDKVSDKDFKTIFNCTAVGFYKVVSATVTLKRRASIVPMVIGRLCIFFICVFAAVLVKCFAIDLALFFRPCLPASRHNKDGKIYDAYVVYQTQLMDKDTEDTLCQFVTKILPSVLEKKCGYRLFIHGRDDIPGEDHLEVVEDRIKQSRRLMIILTLDSKTQSMSTEKDPVSPQNSLIGGFDWQVGIHHVLMQREMNVILVQLGDTGPQAYTHLPPGLQHLIRKSAPIKWPQRSHGAAAWNSRFWKRVRYLMPAVPVAKYPQSAVV</sequence>
<feature type="chain" id="PRO_5041694143" description="TIR domain-containing protein" evidence="5">
    <location>
        <begin position="20"/>
        <end position="558"/>
    </location>
</feature>
<keyword evidence="4" id="KW-0472">Membrane</keyword>
<dbReference type="SMART" id="SM00255">
    <property type="entry name" value="TIR"/>
    <property type="match status" value="1"/>
</dbReference>
<dbReference type="SUPFAM" id="SSF52200">
    <property type="entry name" value="Toll/Interleukin receptor TIR domain"/>
    <property type="match status" value="1"/>
</dbReference>
<dbReference type="FunFam" id="3.40.50.10140:FF:000009">
    <property type="entry name" value="X-linked interleukin-1 receptor accessory protein-like 1"/>
    <property type="match status" value="1"/>
</dbReference>
<evidence type="ECO:0000256" key="3">
    <source>
        <dbReference type="ARBA" id="ARBA00023319"/>
    </source>
</evidence>
<dbReference type="InterPro" id="IPR035897">
    <property type="entry name" value="Toll_tir_struct_dom_sf"/>
</dbReference>
<dbReference type="InterPro" id="IPR015621">
    <property type="entry name" value="IL-1_rcpt_fam"/>
</dbReference>
<evidence type="ECO:0000313" key="8">
    <source>
        <dbReference type="Proteomes" id="UP001187415"/>
    </source>
</evidence>
<name>A0AA88SJM1_CHASR</name>
<dbReference type="SUPFAM" id="SSF48726">
    <property type="entry name" value="Immunoglobulin"/>
    <property type="match status" value="1"/>
</dbReference>
<dbReference type="PRINTS" id="PR01537">
    <property type="entry name" value="INTRLKN1R1F"/>
</dbReference>
<dbReference type="PROSITE" id="PS50104">
    <property type="entry name" value="TIR"/>
    <property type="match status" value="1"/>
</dbReference>